<dbReference type="Proteomes" id="UP000789525">
    <property type="component" value="Unassembled WGS sequence"/>
</dbReference>
<protein>
    <submittedName>
        <fullName evidence="1">4606_t:CDS:1</fullName>
    </submittedName>
</protein>
<evidence type="ECO:0000313" key="2">
    <source>
        <dbReference type="Proteomes" id="UP000789525"/>
    </source>
</evidence>
<proteinExistence type="predicted"/>
<accession>A0ACA9N6R9</accession>
<gene>
    <name evidence="1" type="ORF">ACOLOM_LOCUS7838</name>
</gene>
<keyword evidence="2" id="KW-1185">Reference proteome</keyword>
<name>A0ACA9N6R9_9GLOM</name>
<evidence type="ECO:0000313" key="1">
    <source>
        <dbReference type="EMBL" id="CAG8637565.1"/>
    </source>
</evidence>
<sequence>MANNDLEILIEHFEFSPISVIDDVIDSVNELMYQALIGLERFVEKKSKSDEEIDQGMHQVETLLEALIDHNFDMFELYVMRNIFAIPENLKIILPHQEGMDFTLDQSREEKVDAELELMRKKVLALLAIKKITGNIHSQINEEKISQYASTSDKRETFVSTMVLRQTEQVKMQQRENRRDIDEEERLRKRARIDDDDETSKAIAQELKDLEMISNLFTSLNQEYNKQE</sequence>
<organism evidence="1 2">
    <name type="scientific">Acaulospora colombiana</name>
    <dbReference type="NCBI Taxonomy" id="27376"/>
    <lineage>
        <taxon>Eukaryota</taxon>
        <taxon>Fungi</taxon>
        <taxon>Fungi incertae sedis</taxon>
        <taxon>Mucoromycota</taxon>
        <taxon>Glomeromycotina</taxon>
        <taxon>Glomeromycetes</taxon>
        <taxon>Diversisporales</taxon>
        <taxon>Acaulosporaceae</taxon>
        <taxon>Acaulospora</taxon>
    </lineage>
</organism>
<dbReference type="EMBL" id="CAJVPT010018876">
    <property type="protein sequence ID" value="CAG8637565.1"/>
    <property type="molecule type" value="Genomic_DNA"/>
</dbReference>
<comment type="caution">
    <text evidence="1">The sequence shown here is derived from an EMBL/GenBank/DDBJ whole genome shotgun (WGS) entry which is preliminary data.</text>
</comment>
<reference evidence="1" key="1">
    <citation type="submission" date="2021-06" db="EMBL/GenBank/DDBJ databases">
        <authorList>
            <person name="Kallberg Y."/>
            <person name="Tangrot J."/>
            <person name="Rosling A."/>
        </authorList>
    </citation>
    <scope>NUCLEOTIDE SEQUENCE</scope>
    <source>
        <strain evidence="1">CL356</strain>
    </source>
</reference>